<proteinExistence type="predicted"/>
<keyword evidence="1" id="KW-1185">Reference proteome</keyword>
<accession>A0A915HP04</accession>
<name>A0A915HP04_ROMCU</name>
<protein>
    <submittedName>
        <fullName evidence="2">Uncharacterized protein</fullName>
    </submittedName>
</protein>
<reference evidence="2" key="1">
    <citation type="submission" date="2022-11" db="UniProtKB">
        <authorList>
            <consortium name="WormBaseParasite"/>
        </authorList>
    </citation>
    <scope>IDENTIFICATION</scope>
</reference>
<organism evidence="1 2">
    <name type="scientific">Romanomermis culicivorax</name>
    <name type="common">Nematode worm</name>
    <dbReference type="NCBI Taxonomy" id="13658"/>
    <lineage>
        <taxon>Eukaryota</taxon>
        <taxon>Metazoa</taxon>
        <taxon>Ecdysozoa</taxon>
        <taxon>Nematoda</taxon>
        <taxon>Enoplea</taxon>
        <taxon>Dorylaimia</taxon>
        <taxon>Mermithida</taxon>
        <taxon>Mermithoidea</taxon>
        <taxon>Mermithidae</taxon>
        <taxon>Romanomermis</taxon>
    </lineage>
</organism>
<evidence type="ECO:0000313" key="1">
    <source>
        <dbReference type="Proteomes" id="UP000887565"/>
    </source>
</evidence>
<dbReference type="WBParaSite" id="nRc.2.0.1.t03241-RA">
    <property type="protein sequence ID" value="nRc.2.0.1.t03241-RA"/>
    <property type="gene ID" value="nRc.2.0.1.g03241"/>
</dbReference>
<dbReference type="AlphaFoldDB" id="A0A915HP04"/>
<sequence>MSQSSRRVVSPIAPLLLNPRLPRAPFRCHNAHWLSDCVHRITNGRKPISALHFRRLDVLPMNCLSWLLTFVSGILIRKITDETTHFYAGTMGMTNIRDLLYHIEFRLSCKLFERAHFFFTTPKIINPQMTKAGKQMIRNTPVPKTPLPKSPPKQAIVNTAKNNISKMATARTPLV</sequence>
<evidence type="ECO:0000313" key="2">
    <source>
        <dbReference type="WBParaSite" id="nRc.2.0.1.t03241-RA"/>
    </source>
</evidence>
<dbReference type="Proteomes" id="UP000887565">
    <property type="component" value="Unplaced"/>
</dbReference>